<dbReference type="RefSeq" id="WP_064463314.1">
    <property type="nucleotide sequence ID" value="NZ_CP017080.1"/>
</dbReference>
<organism evidence="1 2">
    <name type="scientific">Peribacillus muralis</name>
    <dbReference type="NCBI Taxonomy" id="264697"/>
    <lineage>
        <taxon>Bacteria</taxon>
        <taxon>Bacillati</taxon>
        <taxon>Bacillota</taxon>
        <taxon>Bacilli</taxon>
        <taxon>Bacillales</taxon>
        <taxon>Bacillaceae</taxon>
        <taxon>Peribacillus</taxon>
    </lineage>
</organism>
<name>A0A1B3XR05_9BACI</name>
<dbReference type="AlphaFoldDB" id="A0A1B3XR05"/>
<reference evidence="1 2" key="1">
    <citation type="submission" date="2016-08" db="EMBL/GenBank/DDBJ databases">
        <title>Complete genome sequence of Bacillus muralis G25-68, a strain with toxicity to nematodes.</title>
        <authorList>
            <person name="Zheng Z."/>
        </authorList>
    </citation>
    <scope>NUCLEOTIDE SEQUENCE [LARGE SCALE GENOMIC DNA]</scope>
    <source>
        <strain evidence="1 2">G25-68</strain>
    </source>
</reference>
<protein>
    <recommendedName>
        <fullName evidence="3">Transposase DDE domain-containing protein</fullName>
    </recommendedName>
</protein>
<dbReference type="KEGG" id="bmur:ABE28_015050"/>
<dbReference type="Proteomes" id="UP000077926">
    <property type="component" value="Chromosome"/>
</dbReference>
<gene>
    <name evidence="1" type="ORF">ABE28_015050</name>
</gene>
<keyword evidence="2" id="KW-1185">Reference proteome</keyword>
<sequence>MDAYFSYTDVMIRHIRQTHMEGADHLHLHQDEKTIYAKRKETIERTFADSNEKHDMQGT</sequence>
<dbReference type="OrthoDB" id="9774608at2"/>
<evidence type="ECO:0008006" key="3">
    <source>
        <dbReference type="Google" id="ProtNLM"/>
    </source>
</evidence>
<dbReference type="EMBL" id="CP017080">
    <property type="protein sequence ID" value="AOH55676.1"/>
    <property type="molecule type" value="Genomic_DNA"/>
</dbReference>
<evidence type="ECO:0000313" key="1">
    <source>
        <dbReference type="EMBL" id="AOH55676.1"/>
    </source>
</evidence>
<accession>A0A1B3XR05</accession>
<evidence type="ECO:0000313" key="2">
    <source>
        <dbReference type="Proteomes" id="UP000077926"/>
    </source>
</evidence>
<proteinExistence type="predicted"/>